<feature type="domain" description="F-box" evidence="1">
    <location>
        <begin position="28"/>
        <end position="58"/>
    </location>
</feature>
<proteinExistence type="predicted"/>
<dbReference type="Proteomes" id="UP000050424">
    <property type="component" value="Unassembled WGS sequence"/>
</dbReference>
<dbReference type="SUPFAM" id="SSF81383">
    <property type="entry name" value="F-box domain"/>
    <property type="match status" value="1"/>
</dbReference>
<dbReference type="EMBL" id="LKCW01000163">
    <property type="protein sequence ID" value="KPM37515.1"/>
    <property type="molecule type" value="Genomic_DNA"/>
</dbReference>
<name>A0A0P7B9V7_9HYPO</name>
<reference evidence="2 3" key="1">
    <citation type="submission" date="2015-09" db="EMBL/GenBank/DDBJ databases">
        <title>Draft genome of a European isolate of the apple canker pathogen Neonectria ditissima.</title>
        <authorList>
            <person name="Gomez-Cortecero A."/>
            <person name="Harrison R.J."/>
            <person name="Armitage A.D."/>
        </authorList>
    </citation>
    <scope>NUCLEOTIDE SEQUENCE [LARGE SCALE GENOMIC DNA]</scope>
    <source>
        <strain evidence="2 3">R09/05</strain>
    </source>
</reference>
<gene>
    <name evidence="2" type="ORF">AK830_g9034</name>
</gene>
<comment type="caution">
    <text evidence="2">The sequence shown here is derived from an EMBL/GenBank/DDBJ whole genome shotgun (WGS) entry which is preliminary data.</text>
</comment>
<protein>
    <recommendedName>
        <fullName evidence="1">F-box domain-containing protein</fullName>
    </recommendedName>
</protein>
<sequence>MPLLLPAVANGPCSSDLESTRAQQYAFRLPLELMNEIVQFLPNLSKVCFALTCRTLYNQYFNKGITPNCRWSKADLFLLLEKVIPDYYFCRDCFKLHLWDQPPLCLKKSWKGDNLGLHADDEITAGEIPVTQDCSITFHCLRAIMNRHFYGPLHGPPLEAVTMDTVETFPEINASVTTSIRPRIVDDKLFLSTTCTIQHREENDENLITLISETQWLLCRHLSIGDSGYVFDGWERHIEFSPHRIPELKPRCWSPKNRASQPGVVRSCSQCMTDYQVNINRRCNGPKEEGWSIEVVTWRQLGNGRDPLDDDGLWFCMAYKGYNGDSRKRLPVPESLPGIVRHRWSKGDGVLLDIDGKFVKGLGTLPKGLTVDREGEVVGEKLDAWNNLQDSD</sequence>
<dbReference type="OrthoDB" id="3766406at2759"/>
<dbReference type="AlphaFoldDB" id="A0A0P7B9V7"/>
<dbReference type="CDD" id="cd09917">
    <property type="entry name" value="F-box_SF"/>
    <property type="match status" value="1"/>
</dbReference>
<keyword evidence="3" id="KW-1185">Reference proteome</keyword>
<organism evidence="2 3">
    <name type="scientific">Neonectria ditissima</name>
    <dbReference type="NCBI Taxonomy" id="78410"/>
    <lineage>
        <taxon>Eukaryota</taxon>
        <taxon>Fungi</taxon>
        <taxon>Dikarya</taxon>
        <taxon>Ascomycota</taxon>
        <taxon>Pezizomycotina</taxon>
        <taxon>Sordariomycetes</taxon>
        <taxon>Hypocreomycetidae</taxon>
        <taxon>Hypocreales</taxon>
        <taxon>Nectriaceae</taxon>
        <taxon>Neonectria</taxon>
    </lineage>
</organism>
<evidence type="ECO:0000259" key="1">
    <source>
        <dbReference type="Pfam" id="PF00646"/>
    </source>
</evidence>
<dbReference type="STRING" id="78410.A0A0P7B9V7"/>
<dbReference type="Pfam" id="PF00646">
    <property type="entry name" value="F-box"/>
    <property type="match status" value="1"/>
</dbReference>
<dbReference type="InterPro" id="IPR036047">
    <property type="entry name" value="F-box-like_dom_sf"/>
</dbReference>
<evidence type="ECO:0000313" key="2">
    <source>
        <dbReference type="EMBL" id="KPM37515.1"/>
    </source>
</evidence>
<evidence type="ECO:0000313" key="3">
    <source>
        <dbReference type="Proteomes" id="UP000050424"/>
    </source>
</evidence>
<dbReference type="InterPro" id="IPR001810">
    <property type="entry name" value="F-box_dom"/>
</dbReference>
<accession>A0A0P7B9V7</accession>